<dbReference type="Gene3D" id="2.120.10.30">
    <property type="entry name" value="TolB, C-terminal domain"/>
    <property type="match status" value="1"/>
</dbReference>
<dbReference type="RefSeq" id="XP_022339671.1">
    <property type="nucleotide sequence ID" value="XM_022483963.1"/>
</dbReference>
<protein>
    <submittedName>
        <fullName evidence="4">Uncharacterized protein LOC111134687</fullName>
    </submittedName>
</protein>
<dbReference type="InterPro" id="IPR000315">
    <property type="entry name" value="Znf_B-box"/>
</dbReference>
<feature type="domain" description="B box-type" evidence="2">
    <location>
        <begin position="11"/>
        <end position="51"/>
    </location>
</feature>
<gene>
    <name evidence="4" type="primary">LOC111134687</name>
</gene>
<organism evidence="3 4">
    <name type="scientific">Crassostrea virginica</name>
    <name type="common">Eastern oyster</name>
    <dbReference type="NCBI Taxonomy" id="6565"/>
    <lineage>
        <taxon>Eukaryota</taxon>
        <taxon>Metazoa</taxon>
        <taxon>Spiralia</taxon>
        <taxon>Lophotrochozoa</taxon>
        <taxon>Mollusca</taxon>
        <taxon>Bivalvia</taxon>
        <taxon>Autobranchia</taxon>
        <taxon>Pteriomorphia</taxon>
        <taxon>Ostreida</taxon>
        <taxon>Ostreoidea</taxon>
        <taxon>Ostreidae</taxon>
        <taxon>Crassostrea</taxon>
    </lineage>
</organism>
<proteinExistence type="predicted"/>
<keyword evidence="1" id="KW-0863">Zinc-finger</keyword>
<dbReference type="GeneID" id="111134687"/>
<dbReference type="PANTHER" id="PTHR25462:SF291">
    <property type="entry name" value="E3 UBIQUITIN-PROTEIN LIGASE TRIM45"/>
    <property type="match status" value="1"/>
</dbReference>
<dbReference type="InterPro" id="IPR047153">
    <property type="entry name" value="TRIM45/56/19-like"/>
</dbReference>
<accession>A0A8B8EJ60</accession>
<dbReference type="KEGG" id="cvn:111134687"/>
<dbReference type="Gene3D" id="3.30.160.60">
    <property type="entry name" value="Classic Zinc Finger"/>
    <property type="match status" value="1"/>
</dbReference>
<keyword evidence="1" id="KW-0862">Zinc</keyword>
<sequence>MGDFTFGSSREVLPLCRKHDEDRDMCCEDCKTIFCVTCGQTEHKDHNWGSIKKISSEKRKDIPKISQAIRSCVREITDSLSFVSQMEYEQEKRHSGQIRQLVKQQDDVVNEVFKLTNANIEKSKGIYSRCQQRLATLKTNLSNFKQDLLDKAQYLDTHFNFMTGFQLMETKNDAEALMIEVNNIDLTAYGHLPCFFKGKMDYAALKTMYGTLMDPEIIKVSRIANFKNFSNTIVSIHAVSSELAWIHGWDCSAYLLNTGGVIRNTIEMNSVSNDFVVVNDGIHIFTDFENDEVKMMDENGKISVLVSTKPLTPIGIAKSLEGDLFVALVDDYSFRLNTKSKRLIKLMSTDGEEMKTIEFDKDGTTKLFTKPHRVFQNYNSDICVIDQTGQSSGVLRVLSSEGTAKFEYRGNYVRKRFDPRGLVCDRNCNIIVSDCLHSFIHMLSPFGEFIRYLVTKQEAFDAPYSVDLFNTSLWVGGKNGDISVYRYISDPSD</sequence>
<dbReference type="AlphaFoldDB" id="A0A8B8EJ60"/>
<keyword evidence="3" id="KW-1185">Reference proteome</keyword>
<evidence type="ECO:0000259" key="2">
    <source>
        <dbReference type="PROSITE" id="PS50119"/>
    </source>
</evidence>
<evidence type="ECO:0000313" key="3">
    <source>
        <dbReference type="Proteomes" id="UP000694844"/>
    </source>
</evidence>
<dbReference type="PROSITE" id="PS50119">
    <property type="entry name" value="ZF_BBOX"/>
    <property type="match status" value="1"/>
</dbReference>
<dbReference type="SUPFAM" id="SSF57845">
    <property type="entry name" value="B-box zinc-binding domain"/>
    <property type="match status" value="1"/>
</dbReference>
<dbReference type="OrthoDB" id="6053737at2759"/>
<evidence type="ECO:0000256" key="1">
    <source>
        <dbReference type="PROSITE-ProRule" id="PRU00024"/>
    </source>
</evidence>
<dbReference type="SUPFAM" id="SSF101898">
    <property type="entry name" value="NHL repeat"/>
    <property type="match status" value="1"/>
</dbReference>
<name>A0A8B8EJ60_CRAVI</name>
<dbReference type="GO" id="GO:0061630">
    <property type="term" value="F:ubiquitin protein ligase activity"/>
    <property type="evidence" value="ECO:0007669"/>
    <property type="project" value="TreeGrafter"/>
</dbReference>
<dbReference type="PANTHER" id="PTHR25462">
    <property type="entry name" value="BONUS, ISOFORM C-RELATED"/>
    <property type="match status" value="1"/>
</dbReference>
<reference evidence="4" key="1">
    <citation type="submission" date="2025-08" db="UniProtKB">
        <authorList>
            <consortium name="RefSeq"/>
        </authorList>
    </citation>
    <scope>IDENTIFICATION</scope>
    <source>
        <tissue evidence="4">Whole sample</tissue>
    </source>
</reference>
<dbReference type="InterPro" id="IPR011042">
    <property type="entry name" value="6-blade_b-propeller_TolB-like"/>
</dbReference>
<evidence type="ECO:0000313" key="4">
    <source>
        <dbReference type="RefSeq" id="XP_022339671.1"/>
    </source>
</evidence>
<keyword evidence="1" id="KW-0479">Metal-binding</keyword>
<dbReference type="GO" id="GO:0008270">
    <property type="term" value="F:zinc ion binding"/>
    <property type="evidence" value="ECO:0007669"/>
    <property type="project" value="UniProtKB-KW"/>
</dbReference>
<dbReference type="Proteomes" id="UP000694844">
    <property type="component" value="Chromosome 5"/>
</dbReference>